<dbReference type="RefSeq" id="WP_154878397.1">
    <property type="nucleotide sequence ID" value="NZ_JAADJX010000001.1"/>
</dbReference>
<feature type="region of interest" description="Disordered" evidence="1">
    <location>
        <begin position="47"/>
        <end position="71"/>
    </location>
</feature>
<evidence type="ECO:0000256" key="1">
    <source>
        <dbReference type="SAM" id="MobiDB-lite"/>
    </source>
</evidence>
<protein>
    <recommendedName>
        <fullName evidence="2">AMIN-like domain-containing protein</fullName>
    </recommendedName>
</protein>
<evidence type="ECO:0000259" key="2">
    <source>
        <dbReference type="Pfam" id="PF24837"/>
    </source>
</evidence>
<comment type="caution">
    <text evidence="3">The sequence shown here is derived from an EMBL/GenBank/DDBJ whole genome shotgun (WGS) entry which is preliminary data.</text>
</comment>
<evidence type="ECO:0000313" key="4">
    <source>
        <dbReference type="Proteomes" id="UP000320747"/>
    </source>
</evidence>
<feature type="domain" description="AMIN-like" evidence="2">
    <location>
        <begin position="120"/>
        <end position="243"/>
    </location>
</feature>
<proteinExistence type="predicted"/>
<dbReference type="Pfam" id="PF24837">
    <property type="entry name" value="AMIN-like"/>
    <property type="match status" value="1"/>
</dbReference>
<name>A0ABY3E8F3_9CORY</name>
<keyword evidence="4" id="KW-1185">Reference proteome</keyword>
<evidence type="ECO:0000313" key="3">
    <source>
        <dbReference type="EMBL" id="TSJ76274.1"/>
    </source>
</evidence>
<dbReference type="EMBL" id="VMHH01000001">
    <property type="protein sequence ID" value="TSJ76274.1"/>
    <property type="molecule type" value="Genomic_DNA"/>
</dbReference>
<dbReference type="Proteomes" id="UP000320747">
    <property type="component" value="Unassembled WGS sequence"/>
</dbReference>
<organism evidence="3 4">
    <name type="scientific">Corynebacterium godavarianum</name>
    <dbReference type="NCBI Taxonomy" id="2054421"/>
    <lineage>
        <taxon>Bacteria</taxon>
        <taxon>Bacillati</taxon>
        <taxon>Actinomycetota</taxon>
        <taxon>Actinomycetes</taxon>
        <taxon>Mycobacteriales</taxon>
        <taxon>Corynebacteriaceae</taxon>
        <taxon>Corynebacterium</taxon>
    </lineage>
</organism>
<gene>
    <name evidence="3" type="ORF">FPH17_01400</name>
</gene>
<dbReference type="InterPro" id="IPR056303">
    <property type="entry name" value="AMIN-like"/>
</dbReference>
<accession>A0ABY3E8F3</accession>
<sequence length="245" mass="25708">MSSFPIIRLPTRSARGTVAGIAATSLLLAGCANEGDSGSETVTIQSTTQVTEDSDAQTHDPDASVVATTGRPGDKVALAPLTKALVTPSAVAPVHQPAQAAGGGIPGSEYWNPGMPEVLLRDVRAAEHEGFDRLVFEFSGDPEVVEKAMTYKDAPDQQGTGDIEPVKGNAFLPVVLRRVAVVDTPEGRQFVGHGSLGVAAGNILDVFNSGGTEGDSLFYVGLDSERDFTFQMLENPTRVVLDFPK</sequence>
<reference evidence="3 4" key="1">
    <citation type="submission" date="2019-07" db="EMBL/GenBank/DDBJ databases">
        <title>Draft genome of Corynebacterium godavarianum and other related strains.</title>
        <authorList>
            <person name="Bernier A.-M."/>
            <person name="Bernard K."/>
        </authorList>
    </citation>
    <scope>NUCLEOTIDE SEQUENCE [LARGE SCALE GENOMIC DNA]</scope>
    <source>
        <strain evidence="3 4">LMG 29598</strain>
    </source>
</reference>